<name>A0A5S3PFQ9_9FLAO</name>
<comment type="caution">
    <text evidence="3">The sequence shown here is derived from an EMBL/GenBank/DDBJ whole genome shotgun (WGS) entry which is preliminary data.</text>
</comment>
<reference evidence="3 4" key="1">
    <citation type="submission" date="2019-05" db="EMBL/GenBank/DDBJ databases">
        <authorList>
            <person name="Zhang J.-Y."/>
            <person name="Feg X."/>
            <person name="Du Z.-J."/>
        </authorList>
    </citation>
    <scope>NUCLEOTIDE SEQUENCE [LARGE SCALE GENOMIC DNA]</scope>
    <source>
        <strain evidence="3 4">RZ26</strain>
    </source>
</reference>
<dbReference type="InterPro" id="IPR050491">
    <property type="entry name" value="AmpC-like"/>
</dbReference>
<dbReference type="SUPFAM" id="SSF56601">
    <property type="entry name" value="beta-lactamase/transpeptidase-like"/>
    <property type="match status" value="1"/>
</dbReference>
<feature type="transmembrane region" description="Helical" evidence="1">
    <location>
        <begin position="397"/>
        <end position="414"/>
    </location>
</feature>
<keyword evidence="1" id="KW-0812">Transmembrane</keyword>
<dbReference type="PANTHER" id="PTHR46825">
    <property type="entry name" value="D-ALANYL-D-ALANINE-CARBOXYPEPTIDASE/ENDOPEPTIDASE AMPH"/>
    <property type="match status" value="1"/>
</dbReference>
<evidence type="ECO:0000313" key="4">
    <source>
        <dbReference type="Proteomes" id="UP000310314"/>
    </source>
</evidence>
<evidence type="ECO:0000313" key="3">
    <source>
        <dbReference type="EMBL" id="TMM51990.1"/>
    </source>
</evidence>
<feature type="domain" description="Beta-lactamase-related" evidence="2">
    <location>
        <begin position="58"/>
        <end position="364"/>
    </location>
</feature>
<sequence>MKRFLKYSFLSFILIAVWVIVIFLGTDKGWWHAPFTQENEPNKFISSVEVELQNDFVGSMAIGVFKDGKIVKESFHSNGKTVDRNTVFQVASLSKFVSAIGVMKLVQDGRLDLDVPINQYLTRWHLPKSDFDDSKVTVRRLLSHTAGLTDGLGYAGFENTEDVQTLEASLTKAKDADLGSDGRTVVGIEPGIEWRYSGGGFTLLQIIVEEVSGQSFDAYMKTEIFEPLQMTSSFYEWDERFRESVADFYNSDGSKARHRYYTAQAASALYTTLADLEKLLYLFDKDHINQKPLSTDFQKMMWQAEAETLGAPIYGLGTFLYTEIDNQNFIIGHDGKNNPSINTAFRYNPIANDGIIILTTGSNDFATRIASDWVYIHTAKVDALLFAMQQGQMLQCMAIGGMIIILGIIIIAFFRKHQKRNK</sequence>
<dbReference type="Gene3D" id="3.40.710.10">
    <property type="entry name" value="DD-peptidase/beta-lactamase superfamily"/>
    <property type="match status" value="1"/>
</dbReference>
<dbReference type="InterPro" id="IPR001466">
    <property type="entry name" value="Beta-lactam-related"/>
</dbReference>
<dbReference type="RefSeq" id="WP_138660108.1">
    <property type="nucleotide sequence ID" value="NZ_VATY01000007.1"/>
</dbReference>
<keyword evidence="1" id="KW-0472">Membrane</keyword>
<gene>
    <name evidence="3" type="ORF">FEE95_21475</name>
</gene>
<dbReference type="AlphaFoldDB" id="A0A5S3PFQ9"/>
<feature type="transmembrane region" description="Helical" evidence="1">
    <location>
        <begin position="7"/>
        <end position="25"/>
    </location>
</feature>
<accession>A0A5S3PFQ9</accession>
<evidence type="ECO:0000259" key="2">
    <source>
        <dbReference type="Pfam" id="PF00144"/>
    </source>
</evidence>
<keyword evidence="1" id="KW-1133">Transmembrane helix</keyword>
<dbReference type="PANTHER" id="PTHR46825:SF12">
    <property type="entry name" value="PENICILLIN-BINDING PROTEIN 4"/>
    <property type="match status" value="1"/>
</dbReference>
<keyword evidence="4" id="KW-1185">Reference proteome</keyword>
<dbReference type="Pfam" id="PF00144">
    <property type="entry name" value="Beta-lactamase"/>
    <property type="match status" value="1"/>
</dbReference>
<dbReference type="InterPro" id="IPR012338">
    <property type="entry name" value="Beta-lactam/transpept-like"/>
</dbReference>
<dbReference type="OrthoDB" id="9797709at2"/>
<dbReference type="EMBL" id="VATY01000007">
    <property type="protein sequence ID" value="TMM51990.1"/>
    <property type="molecule type" value="Genomic_DNA"/>
</dbReference>
<organism evidence="3 4">
    <name type="scientific">Maribacter algarum</name>
    <name type="common">ex Zhang et al. 2020</name>
    <dbReference type="NCBI Taxonomy" id="2578118"/>
    <lineage>
        <taxon>Bacteria</taxon>
        <taxon>Pseudomonadati</taxon>
        <taxon>Bacteroidota</taxon>
        <taxon>Flavobacteriia</taxon>
        <taxon>Flavobacteriales</taxon>
        <taxon>Flavobacteriaceae</taxon>
        <taxon>Maribacter</taxon>
    </lineage>
</organism>
<proteinExistence type="predicted"/>
<evidence type="ECO:0000256" key="1">
    <source>
        <dbReference type="SAM" id="Phobius"/>
    </source>
</evidence>
<dbReference type="Proteomes" id="UP000310314">
    <property type="component" value="Unassembled WGS sequence"/>
</dbReference>
<protein>
    <submittedName>
        <fullName evidence="3">Beta-lactamase family protein</fullName>
    </submittedName>
</protein>